<reference evidence="2 3" key="1">
    <citation type="journal article" date="2010" name="Nature">
        <title>Genome sequence of the palaeopolyploid soybean.</title>
        <authorList>
            <person name="Schmutz J."/>
            <person name="Cannon S.B."/>
            <person name="Schlueter J."/>
            <person name="Ma J."/>
            <person name="Mitros T."/>
            <person name="Nelson W."/>
            <person name="Hyten D.L."/>
            <person name="Song Q."/>
            <person name="Thelen J.J."/>
            <person name="Cheng J."/>
            <person name="Xu D."/>
            <person name="Hellsten U."/>
            <person name="May G.D."/>
            <person name="Yu Y."/>
            <person name="Sakurai T."/>
            <person name="Umezawa T."/>
            <person name="Bhattacharyya M.K."/>
            <person name="Sandhu D."/>
            <person name="Valliyodan B."/>
            <person name="Lindquist E."/>
            <person name="Peto M."/>
            <person name="Grant D."/>
            <person name="Shu S."/>
            <person name="Goodstein D."/>
            <person name="Barry K."/>
            <person name="Futrell-Griggs M."/>
            <person name="Abernathy B."/>
            <person name="Du J."/>
            <person name="Tian Z."/>
            <person name="Zhu L."/>
            <person name="Gill N."/>
            <person name="Joshi T."/>
            <person name="Libault M."/>
            <person name="Sethuraman A."/>
            <person name="Zhang X.-C."/>
            <person name="Shinozaki K."/>
            <person name="Nguyen H.T."/>
            <person name="Wing R.A."/>
            <person name="Cregan P."/>
            <person name="Specht J."/>
            <person name="Grimwood J."/>
            <person name="Rokhsar D."/>
            <person name="Stacey G."/>
            <person name="Shoemaker R.C."/>
            <person name="Jackson S.A."/>
        </authorList>
    </citation>
    <scope>NUCLEOTIDE SEQUENCE</scope>
    <source>
        <strain evidence="3">cv. Williams 82</strain>
        <tissue evidence="2">Callus</tissue>
    </source>
</reference>
<evidence type="ECO:0008006" key="5">
    <source>
        <dbReference type="Google" id="ProtNLM"/>
    </source>
</evidence>
<dbReference type="AlphaFoldDB" id="A0A0R0L8B3"/>
<name>A0A0R0L8B3_SOYBN</name>
<dbReference type="InterPro" id="IPR027949">
    <property type="entry name" value="Chloroplast_duf"/>
</dbReference>
<evidence type="ECO:0000313" key="2">
    <source>
        <dbReference type="EMBL" id="KRH71807.1"/>
    </source>
</evidence>
<proteinExistence type="predicted"/>
<evidence type="ECO:0000313" key="3">
    <source>
        <dbReference type="EnsemblPlants" id="KRH71807"/>
    </source>
</evidence>
<dbReference type="SMR" id="A0A0R0L8B3"/>
<keyword evidence="1" id="KW-0732">Signal</keyword>
<sequence>MLLLNSINMLTLVASTMAGVAGSYDGAPVLALKLSSALLFSTATGMLLATNKIQPSQLAEEQRNAARLFKQLQTQIQTEIAIGNPSEGDVRDAIEKVLALDKAYPLPLLGGNREVIEVLKRKDMEDYERLGNIALKINKGYAVSAPLLTGIAALGSVFSGDGLVPALARALATVVNAFEHGVQVGMVFEMYRTCGGFFQLLEETIEAAIEEKDLDKRENGKLIEMKMALQLGRSVSQLRKLATKSASCCIEGREIHEFASKLF</sequence>
<evidence type="ECO:0000313" key="4">
    <source>
        <dbReference type="Proteomes" id="UP000008827"/>
    </source>
</evidence>
<reference evidence="3" key="2">
    <citation type="submission" date="2018-02" db="UniProtKB">
        <authorList>
            <consortium name="EnsemblPlants"/>
        </authorList>
    </citation>
    <scope>IDENTIFICATION</scope>
    <source>
        <strain evidence="3">Williams 82</strain>
    </source>
</reference>
<reference evidence="2" key="3">
    <citation type="submission" date="2018-07" db="EMBL/GenBank/DDBJ databases">
        <title>WGS assembly of Glycine max.</title>
        <authorList>
            <person name="Schmutz J."/>
            <person name="Cannon S."/>
            <person name="Schlueter J."/>
            <person name="Ma J."/>
            <person name="Mitros T."/>
            <person name="Nelson W."/>
            <person name="Hyten D."/>
            <person name="Song Q."/>
            <person name="Thelen J."/>
            <person name="Cheng J."/>
            <person name="Xu D."/>
            <person name="Hellsten U."/>
            <person name="May G."/>
            <person name="Yu Y."/>
            <person name="Sakurai T."/>
            <person name="Umezawa T."/>
            <person name="Bhattacharyya M."/>
            <person name="Sandhu D."/>
            <person name="Valliyodan B."/>
            <person name="Lindquist E."/>
            <person name="Peto M."/>
            <person name="Grant D."/>
            <person name="Shu S."/>
            <person name="Goodstein D."/>
            <person name="Barry K."/>
            <person name="Futrell-Griggs M."/>
            <person name="Abernathy B."/>
            <person name="Du J."/>
            <person name="Tian Z."/>
            <person name="Zhu L."/>
            <person name="Gill N."/>
            <person name="Joshi T."/>
            <person name="Libault M."/>
            <person name="Sethuraman A."/>
            <person name="Zhang X."/>
            <person name="Shinozaki K."/>
            <person name="Nguyen H."/>
            <person name="Wing R."/>
            <person name="Cregan P."/>
            <person name="Specht J."/>
            <person name="Grimwood J."/>
            <person name="Rokhsar D."/>
            <person name="Stacey G."/>
            <person name="Shoemaker R."/>
            <person name="Jackson S."/>
        </authorList>
    </citation>
    <scope>NUCLEOTIDE SEQUENCE</scope>
    <source>
        <tissue evidence="2">Callus</tissue>
    </source>
</reference>
<dbReference type="EnsemblPlants" id="KRH71807">
    <property type="protein sequence ID" value="KRH71807"/>
    <property type="gene ID" value="GLYMA_02G170000"/>
</dbReference>
<gene>
    <name evidence="2" type="ORF">GLYMA_02G170000</name>
</gene>
<dbReference type="PANTHER" id="PTHR33358:SF3">
    <property type="entry name" value="PLANT-LIKE PROTEIN, PUTATIVE-RELATED"/>
    <property type="match status" value="1"/>
</dbReference>
<keyword evidence="4" id="KW-1185">Reference proteome</keyword>
<dbReference type="OMA" id="ASCCIEG"/>
<dbReference type="PANTHER" id="PTHR33358">
    <property type="entry name" value="F-BOX PROTEIN WITH A DOMAIN PROTEIN"/>
    <property type="match status" value="1"/>
</dbReference>
<accession>A0A0R0L8B3</accession>
<dbReference type="Pfam" id="PF14476">
    <property type="entry name" value="Chloroplast_duf"/>
    <property type="match status" value="2"/>
</dbReference>
<dbReference type="Gramene" id="KRH71807">
    <property type="protein sequence ID" value="KRH71807"/>
    <property type="gene ID" value="GLYMA_02G170000"/>
</dbReference>
<dbReference type="InParanoid" id="A0A0R0L8B3"/>
<feature type="signal peptide" evidence="1">
    <location>
        <begin position="1"/>
        <end position="18"/>
    </location>
</feature>
<organism evidence="2">
    <name type="scientific">Glycine max</name>
    <name type="common">Soybean</name>
    <name type="synonym">Glycine hispida</name>
    <dbReference type="NCBI Taxonomy" id="3847"/>
    <lineage>
        <taxon>Eukaryota</taxon>
        <taxon>Viridiplantae</taxon>
        <taxon>Streptophyta</taxon>
        <taxon>Embryophyta</taxon>
        <taxon>Tracheophyta</taxon>
        <taxon>Spermatophyta</taxon>
        <taxon>Magnoliopsida</taxon>
        <taxon>eudicotyledons</taxon>
        <taxon>Gunneridae</taxon>
        <taxon>Pentapetalae</taxon>
        <taxon>rosids</taxon>
        <taxon>fabids</taxon>
        <taxon>Fabales</taxon>
        <taxon>Fabaceae</taxon>
        <taxon>Papilionoideae</taxon>
        <taxon>50 kb inversion clade</taxon>
        <taxon>NPAAA clade</taxon>
        <taxon>indigoferoid/millettioid clade</taxon>
        <taxon>Phaseoleae</taxon>
        <taxon>Glycine</taxon>
        <taxon>Glycine subgen. Soja</taxon>
    </lineage>
</organism>
<protein>
    <recommendedName>
        <fullName evidence="5">F-box protein</fullName>
    </recommendedName>
</protein>
<feature type="chain" id="PRO_5014522369" description="F-box protein" evidence="1">
    <location>
        <begin position="19"/>
        <end position="263"/>
    </location>
</feature>
<evidence type="ECO:0000256" key="1">
    <source>
        <dbReference type="SAM" id="SignalP"/>
    </source>
</evidence>
<dbReference type="Proteomes" id="UP000008827">
    <property type="component" value="Chromosome 2"/>
</dbReference>
<dbReference type="EMBL" id="CM000835">
    <property type="protein sequence ID" value="KRH71807.1"/>
    <property type="molecule type" value="Genomic_DNA"/>
</dbReference>